<comment type="similarity">
    <text evidence="1">Belongs to the sigma-70 factor family. ECF subfamily.</text>
</comment>
<dbReference type="GO" id="GO:0006352">
    <property type="term" value="P:DNA-templated transcription initiation"/>
    <property type="evidence" value="ECO:0007669"/>
    <property type="project" value="InterPro"/>
</dbReference>
<dbReference type="RefSeq" id="WP_093836741.1">
    <property type="nucleotide sequence ID" value="NZ_FOLM01000001.1"/>
</dbReference>
<dbReference type="InterPro" id="IPR036388">
    <property type="entry name" value="WH-like_DNA-bd_sf"/>
</dbReference>
<feature type="region of interest" description="Disordered" evidence="5">
    <location>
        <begin position="186"/>
        <end position="207"/>
    </location>
</feature>
<feature type="domain" description="RNA polymerase sigma factor 70 region 4 type 2" evidence="7">
    <location>
        <begin position="128"/>
        <end position="176"/>
    </location>
</feature>
<keyword evidence="2" id="KW-0805">Transcription regulation</keyword>
<gene>
    <name evidence="8" type="ORF">SAMN05421773_101297</name>
</gene>
<dbReference type="InterPro" id="IPR039425">
    <property type="entry name" value="RNA_pol_sigma-70-like"/>
</dbReference>
<dbReference type="OrthoDB" id="5501064at2"/>
<keyword evidence="4" id="KW-0804">Transcription</keyword>
<dbReference type="Pfam" id="PF04542">
    <property type="entry name" value="Sigma70_r2"/>
    <property type="match status" value="1"/>
</dbReference>
<name>A0A1I1EMV2_9ACTN</name>
<dbReference type="SUPFAM" id="SSF88659">
    <property type="entry name" value="Sigma3 and sigma4 domains of RNA polymerase sigma factors"/>
    <property type="match status" value="1"/>
</dbReference>
<evidence type="ECO:0000313" key="8">
    <source>
        <dbReference type="EMBL" id="SFB86240.1"/>
    </source>
</evidence>
<proteinExistence type="inferred from homology"/>
<dbReference type="PANTHER" id="PTHR43133:SF66">
    <property type="entry name" value="ECF RNA POLYMERASE SIGMA FACTOR SIGK"/>
    <property type="match status" value="1"/>
</dbReference>
<dbReference type="Gene3D" id="1.10.10.10">
    <property type="entry name" value="Winged helix-like DNA-binding domain superfamily/Winged helix DNA-binding domain"/>
    <property type="match status" value="1"/>
</dbReference>
<organism evidence="8 9">
    <name type="scientific">Streptomyces aidingensis</name>
    <dbReference type="NCBI Taxonomy" id="910347"/>
    <lineage>
        <taxon>Bacteria</taxon>
        <taxon>Bacillati</taxon>
        <taxon>Actinomycetota</taxon>
        <taxon>Actinomycetes</taxon>
        <taxon>Kitasatosporales</taxon>
        <taxon>Streptomycetaceae</taxon>
        <taxon>Streptomyces</taxon>
    </lineage>
</organism>
<keyword evidence="9" id="KW-1185">Reference proteome</keyword>
<dbReference type="InterPro" id="IPR013325">
    <property type="entry name" value="RNA_pol_sigma_r2"/>
</dbReference>
<dbReference type="GO" id="GO:0003677">
    <property type="term" value="F:DNA binding"/>
    <property type="evidence" value="ECO:0007669"/>
    <property type="project" value="InterPro"/>
</dbReference>
<protein>
    <submittedName>
        <fullName evidence="8">RNA polymerase sigma-70 factor, ECF subfamily</fullName>
    </submittedName>
</protein>
<dbReference type="NCBIfam" id="TIGR02937">
    <property type="entry name" value="sigma70-ECF"/>
    <property type="match status" value="1"/>
</dbReference>
<evidence type="ECO:0000259" key="6">
    <source>
        <dbReference type="Pfam" id="PF04542"/>
    </source>
</evidence>
<evidence type="ECO:0000313" key="9">
    <source>
        <dbReference type="Proteomes" id="UP000199207"/>
    </source>
</evidence>
<dbReference type="InterPro" id="IPR007627">
    <property type="entry name" value="RNA_pol_sigma70_r2"/>
</dbReference>
<dbReference type="InterPro" id="IPR013324">
    <property type="entry name" value="RNA_pol_sigma_r3/r4-like"/>
</dbReference>
<dbReference type="STRING" id="910347.SAMN05421773_101297"/>
<sequence>MQGADSELSDAVLAAQRGDERAFGRVFRALHPRLLGYVRTIVAGPDAEDVTAEAWLHISRDLGRFHGDADRFRGWTTRIARNRALDHLRAHGRRPVELADDAAFAELPAAADTAEEALAAVATDRAVALVGTLPREQAGAVMLRTMMGLDAKQAGVLLGCRPGAVRTAAHRGLRRLAKVLAETPEAARGREAALPGPRVPQMSVRHR</sequence>
<keyword evidence="3" id="KW-0731">Sigma factor</keyword>
<reference evidence="8 9" key="1">
    <citation type="submission" date="2016-10" db="EMBL/GenBank/DDBJ databases">
        <authorList>
            <person name="de Groot N.N."/>
        </authorList>
    </citation>
    <scope>NUCLEOTIDE SEQUENCE [LARGE SCALE GENOMIC DNA]</scope>
    <source>
        <strain evidence="8 9">CGMCC 4.5739</strain>
    </source>
</reference>
<dbReference type="AlphaFoldDB" id="A0A1I1EMV2"/>
<feature type="domain" description="RNA polymerase sigma-70 region 2" evidence="6">
    <location>
        <begin position="27"/>
        <end position="94"/>
    </location>
</feature>
<dbReference type="SUPFAM" id="SSF88946">
    <property type="entry name" value="Sigma2 domain of RNA polymerase sigma factors"/>
    <property type="match status" value="1"/>
</dbReference>
<dbReference type="GO" id="GO:0016987">
    <property type="term" value="F:sigma factor activity"/>
    <property type="evidence" value="ECO:0007669"/>
    <property type="project" value="UniProtKB-KW"/>
</dbReference>
<dbReference type="InterPro" id="IPR013249">
    <property type="entry name" value="RNA_pol_sigma70_r4_t2"/>
</dbReference>
<dbReference type="Pfam" id="PF08281">
    <property type="entry name" value="Sigma70_r4_2"/>
    <property type="match status" value="1"/>
</dbReference>
<dbReference type="PANTHER" id="PTHR43133">
    <property type="entry name" value="RNA POLYMERASE ECF-TYPE SIGMA FACTO"/>
    <property type="match status" value="1"/>
</dbReference>
<dbReference type="EMBL" id="FOLM01000001">
    <property type="protein sequence ID" value="SFB86240.1"/>
    <property type="molecule type" value="Genomic_DNA"/>
</dbReference>
<evidence type="ECO:0000256" key="4">
    <source>
        <dbReference type="ARBA" id="ARBA00023163"/>
    </source>
</evidence>
<evidence type="ECO:0000256" key="3">
    <source>
        <dbReference type="ARBA" id="ARBA00023082"/>
    </source>
</evidence>
<dbReference type="Gene3D" id="1.10.1740.10">
    <property type="match status" value="1"/>
</dbReference>
<evidence type="ECO:0000259" key="7">
    <source>
        <dbReference type="Pfam" id="PF08281"/>
    </source>
</evidence>
<dbReference type="Proteomes" id="UP000199207">
    <property type="component" value="Unassembled WGS sequence"/>
</dbReference>
<evidence type="ECO:0000256" key="2">
    <source>
        <dbReference type="ARBA" id="ARBA00023015"/>
    </source>
</evidence>
<evidence type="ECO:0000256" key="1">
    <source>
        <dbReference type="ARBA" id="ARBA00010641"/>
    </source>
</evidence>
<dbReference type="InterPro" id="IPR014284">
    <property type="entry name" value="RNA_pol_sigma-70_dom"/>
</dbReference>
<accession>A0A1I1EMV2</accession>
<evidence type="ECO:0000256" key="5">
    <source>
        <dbReference type="SAM" id="MobiDB-lite"/>
    </source>
</evidence>